<evidence type="ECO:0000313" key="2">
    <source>
        <dbReference type="EMBL" id="MBC8569783.1"/>
    </source>
</evidence>
<keyword evidence="3" id="KW-1185">Reference proteome</keyword>
<name>A0A926EB32_9FIRM</name>
<proteinExistence type="predicted"/>
<keyword evidence="1" id="KW-0812">Transmembrane</keyword>
<dbReference type="AlphaFoldDB" id="A0A926EB32"/>
<comment type="caution">
    <text evidence="2">The sequence shown here is derived from an EMBL/GenBank/DDBJ whole genome shotgun (WGS) entry which is preliminary data.</text>
</comment>
<feature type="transmembrane region" description="Helical" evidence="1">
    <location>
        <begin position="42"/>
        <end position="73"/>
    </location>
</feature>
<dbReference type="EMBL" id="JACRTC010000001">
    <property type="protein sequence ID" value="MBC8569783.1"/>
    <property type="molecule type" value="Genomic_DNA"/>
</dbReference>
<accession>A0A926EB32</accession>
<evidence type="ECO:0000313" key="3">
    <source>
        <dbReference type="Proteomes" id="UP000660861"/>
    </source>
</evidence>
<dbReference type="RefSeq" id="WP_262396871.1">
    <property type="nucleotide sequence ID" value="NZ_JACRTC010000001.1"/>
</dbReference>
<organism evidence="2 3">
    <name type="scientific">Zongyangia hominis</name>
    <dbReference type="NCBI Taxonomy" id="2763677"/>
    <lineage>
        <taxon>Bacteria</taxon>
        <taxon>Bacillati</taxon>
        <taxon>Bacillota</taxon>
        <taxon>Clostridia</taxon>
        <taxon>Eubacteriales</taxon>
        <taxon>Oscillospiraceae</taxon>
        <taxon>Zongyangia</taxon>
    </lineage>
</organism>
<keyword evidence="1" id="KW-0472">Membrane</keyword>
<keyword evidence="1" id="KW-1133">Transmembrane helix</keyword>
<sequence>MAEEQFTQGKTVLTGDDVTCPNCGSHNVYCVPYPKVEFGIWFFLWLIVAFGGYMLSVLVTIVGIVFWSIALVIRLKQNKLAKQYIRMRCITCGTNFDVARSELAKGGSSK</sequence>
<evidence type="ECO:0000256" key="1">
    <source>
        <dbReference type="SAM" id="Phobius"/>
    </source>
</evidence>
<dbReference type="Proteomes" id="UP000660861">
    <property type="component" value="Unassembled WGS sequence"/>
</dbReference>
<reference evidence="2" key="1">
    <citation type="submission" date="2020-08" db="EMBL/GenBank/DDBJ databases">
        <title>Genome public.</title>
        <authorList>
            <person name="Liu C."/>
            <person name="Sun Q."/>
        </authorList>
    </citation>
    <scope>NUCLEOTIDE SEQUENCE</scope>
    <source>
        <strain evidence="2">NSJ-54</strain>
    </source>
</reference>
<gene>
    <name evidence="2" type="ORF">H8709_02950</name>
</gene>
<protein>
    <submittedName>
        <fullName evidence="2">Uncharacterized protein</fullName>
    </submittedName>
</protein>